<evidence type="ECO:0000256" key="17">
    <source>
        <dbReference type="RuleBase" id="RU004161"/>
    </source>
</evidence>
<dbReference type="InterPro" id="IPR030656">
    <property type="entry name" value="ALAD_AS"/>
</dbReference>
<evidence type="ECO:0000256" key="1">
    <source>
        <dbReference type="ARBA" id="ARBA00001947"/>
    </source>
</evidence>
<evidence type="ECO:0000256" key="3">
    <source>
        <dbReference type="ARBA" id="ARBA00008055"/>
    </source>
</evidence>
<dbReference type="CDD" id="cd00384">
    <property type="entry name" value="ALAD_PBGS"/>
    <property type="match status" value="1"/>
</dbReference>
<dbReference type="InterPro" id="IPR013785">
    <property type="entry name" value="Aldolase_TIM"/>
</dbReference>
<dbReference type="PIRSF" id="PIRSF001415">
    <property type="entry name" value="Porphbilin_synth"/>
    <property type="match status" value="1"/>
</dbReference>
<feature type="binding site" evidence="14">
    <location>
        <position position="128"/>
    </location>
    <ligand>
        <name>Zn(2+)</name>
        <dbReference type="ChEBI" id="CHEBI:29105"/>
        <note>catalytic</note>
    </ligand>
</feature>
<evidence type="ECO:0000256" key="2">
    <source>
        <dbReference type="ARBA" id="ARBA00004694"/>
    </source>
</evidence>
<dbReference type="PRINTS" id="PR00144">
    <property type="entry name" value="DALDHYDRTASE"/>
</dbReference>
<feature type="binding site" evidence="14">
    <location>
        <position position="120"/>
    </location>
    <ligand>
        <name>Zn(2+)</name>
        <dbReference type="ChEBI" id="CHEBI:29105"/>
        <note>catalytic</note>
    </ligand>
</feature>
<evidence type="ECO:0000256" key="9">
    <source>
        <dbReference type="ARBA" id="ARBA00023244"/>
    </source>
</evidence>
<dbReference type="PANTHER" id="PTHR11458">
    <property type="entry name" value="DELTA-AMINOLEVULINIC ACID DEHYDRATASE"/>
    <property type="match status" value="1"/>
</dbReference>
<keyword evidence="14" id="KW-0862">Zinc</keyword>
<keyword evidence="9 16" id="KW-0627">Porphyrin biosynthesis</keyword>
<name>A0A1I3DV77_9FIRM</name>
<dbReference type="Pfam" id="PF00490">
    <property type="entry name" value="ALAD"/>
    <property type="match status" value="1"/>
</dbReference>
<evidence type="ECO:0000256" key="6">
    <source>
        <dbReference type="ARBA" id="ARBA00020771"/>
    </source>
</evidence>
<dbReference type="NCBIfam" id="NF006762">
    <property type="entry name" value="PRK09283.1"/>
    <property type="match status" value="1"/>
</dbReference>
<evidence type="ECO:0000256" key="12">
    <source>
        <dbReference type="PIRSR" id="PIRSR001415-1"/>
    </source>
</evidence>
<dbReference type="Proteomes" id="UP000199287">
    <property type="component" value="Unassembled WGS sequence"/>
</dbReference>
<evidence type="ECO:0000256" key="8">
    <source>
        <dbReference type="ARBA" id="ARBA00023239"/>
    </source>
</evidence>
<keyword evidence="7" id="KW-0350">Heme biosynthesis</keyword>
<feature type="active site" description="Schiff-base intermediate with substrate" evidence="12">
    <location>
        <position position="246"/>
    </location>
</feature>
<comment type="pathway">
    <text evidence="2">Porphyrin-containing compound metabolism; protoporphyrin-IX biosynthesis; coproporphyrinogen-III from 5-aminolevulinate: step 1/4.</text>
</comment>
<evidence type="ECO:0000313" key="19">
    <source>
        <dbReference type="Proteomes" id="UP000199287"/>
    </source>
</evidence>
<feature type="binding site" evidence="14">
    <location>
        <position position="118"/>
    </location>
    <ligand>
        <name>Zn(2+)</name>
        <dbReference type="ChEBI" id="CHEBI:29105"/>
        <note>catalytic</note>
    </ligand>
</feature>
<evidence type="ECO:0000313" key="18">
    <source>
        <dbReference type="EMBL" id="SFH90459.1"/>
    </source>
</evidence>
<comment type="function">
    <text evidence="10">Catalyzes an early step in the biosynthesis of tetrapyrroles. Binds two molecules of 5-aminolevulinate per subunit, each at a distinct site, and catalyzes their condensation to form porphobilinogen.</text>
</comment>
<dbReference type="InterPro" id="IPR001731">
    <property type="entry name" value="ALAD"/>
</dbReference>
<comment type="subunit">
    <text evidence="4 16">Homooctamer.</text>
</comment>
<feature type="binding site" evidence="15">
    <location>
        <position position="231"/>
    </location>
    <ligand>
        <name>Mg(2+)</name>
        <dbReference type="ChEBI" id="CHEBI:18420"/>
    </ligand>
</feature>
<dbReference type="SMART" id="SM01004">
    <property type="entry name" value="ALAD"/>
    <property type="match status" value="1"/>
</dbReference>
<evidence type="ECO:0000256" key="15">
    <source>
        <dbReference type="PIRSR" id="PIRSR001415-5"/>
    </source>
</evidence>
<feature type="binding site" evidence="13">
    <location>
        <position position="272"/>
    </location>
    <ligand>
        <name>5-aminolevulinate</name>
        <dbReference type="ChEBI" id="CHEBI:356416"/>
        <label>2</label>
    </ligand>
</feature>
<dbReference type="PROSITE" id="PS00169">
    <property type="entry name" value="D_ALA_DEHYDRATASE"/>
    <property type="match status" value="1"/>
</dbReference>
<dbReference type="GO" id="GO:0004655">
    <property type="term" value="F:porphobilinogen synthase activity"/>
    <property type="evidence" value="ECO:0007669"/>
    <property type="project" value="UniProtKB-EC"/>
</dbReference>
<dbReference type="GO" id="GO:0006782">
    <property type="term" value="P:protoporphyrinogen IX biosynthetic process"/>
    <property type="evidence" value="ECO:0007669"/>
    <property type="project" value="UniProtKB-UniPathway"/>
</dbReference>
<proteinExistence type="inferred from homology"/>
<comment type="catalytic activity">
    <reaction evidence="11 16">
        <text>2 5-aminolevulinate = porphobilinogen + 2 H2O + H(+)</text>
        <dbReference type="Rhea" id="RHEA:24064"/>
        <dbReference type="ChEBI" id="CHEBI:15377"/>
        <dbReference type="ChEBI" id="CHEBI:15378"/>
        <dbReference type="ChEBI" id="CHEBI:58126"/>
        <dbReference type="ChEBI" id="CHEBI:356416"/>
        <dbReference type="EC" id="4.2.1.24"/>
    </reaction>
</comment>
<dbReference type="AlphaFoldDB" id="A0A1I3DV77"/>
<dbReference type="Gene3D" id="3.20.20.70">
    <property type="entry name" value="Aldolase class I"/>
    <property type="match status" value="1"/>
</dbReference>
<keyword evidence="8 16" id="KW-0456">Lyase</keyword>
<feature type="binding site" evidence="13">
    <location>
        <position position="203"/>
    </location>
    <ligand>
        <name>5-aminolevulinate</name>
        <dbReference type="ChEBI" id="CHEBI:356416"/>
        <label>1</label>
    </ligand>
</feature>
<keyword evidence="19" id="KW-1185">Reference proteome</keyword>
<dbReference type="UniPathway" id="UPA00251">
    <property type="reaction ID" value="UER00318"/>
</dbReference>
<comment type="cofactor">
    <cofactor evidence="1">
        <name>Zn(2+)</name>
        <dbReference type="ChEBI" id="CHEBI:29105"/>
    </cofactor>
</comment>
<dbReference type="EC" id="4.2.1.24" evidence="5 16"/>
<dbReference type="GO" id="GO:0008270">
    <property type="term" value="F:zinc ion binding"/>
    <property type="evidence" value="ECO:0007669"/>
    <property type="project" value="TreeGrafter"/>
</dbReference>
<evidence type="ECO:0000256" key="4">
    <source>
        <dbReference type="ARBA" id="ARBA00011823"/>
    </source>
</evidence>
<dbReference type="OrthoDB" id="9805001at2"/>
<evidence type="ECO:0000256" key="13">
    <source>
        <dbReference type="PIRSR" id="PIRSR001415-2"/>
    </source>
</evidence>
<comment type="similarity">
    <text evidence="3 17">Belongs to the ALAD family.</text>
</comment>
<keyword evidence="15" id="KW-0460">Magnesium</keyword>
<evidence type="ECO:0000256" key="16">
    <source>
        <dbReference type="RuleBase" id="RU000515"/>
    </source>
</evidence>
<gene>
    <name evidence="18" type="ORF">SAMN05192551_104121</name>
</gene>
<evidence type="ECO:0000256" key="14">
    <source>
        <dbReference type="PIRSR" id="PIRSR001415-3"/>
    </source>
</evidence>
<protein>
    <recommendedName>
        <fullName evidence="6 16">Delta-aminolevulinic acid dehydratase</fullName>
        <ecNumber evidence="5 16">4.2.1.24</ecNumber>
    </recommendedName>
</protein>
<evidence type="ECO:0000256" key="10">
    <source>
        <dbReference type="ARBA" id="ARBA00025628"/>
    </source>
</evidence>
<dbReference type="FunFam" id="3.20.20.70:FF:000019">
    <property type="entry name" value="Delta-aminolevulinic acid dehydratase"/>
    <property type="match status" value="1"/>
</dbReference>
<feature type="active site" description="Schiff-base intermediate with substrate" evidence="12">
    <location>
        <position position="193"/>
    </location>
</feature>
<sequence length="324" mass="36174">MRNKRPRRLREKASLRNLVQETVVHKNDLIQPLFIVHGKGIKKEIAGMPGQYHLSVDQLSGEIKEIKEAGIKAVLLFGLPQHKDAFGSEAYDPRGIVQQGIREVREHFPEMLIMTDVCLCQYTDHGHCGIVENGKVLNDESLELIAQTALTHAQTGADTVAPSDMMDGRVAAIRQKLDLNEFQDVSIMSYSVKYASAFYGPFRQAAGSSPQFGDRRSYQMDPANVQEAIREAQLDIEEGADMLMVKPALAYLDVIKAVKDHFPLPLGAYQVSGEYAMIKNAVEGGLLNNDQIMVETLTSIKRAGADMIITYFAKEMARWIDDHR</sequence>
<dbReference type="SUPFAM" id="SSF51569">
    <property type="entry name" value="Aldolase"/>
    <property type="match status" value="1"/>
</dbReference>
<feature type="binding site" evidence="13">
    <location>
        <position position="215"/>
    </location>
    <ligand>
        <name>5-aminolevulinate</name>
        <dbReference type="ChEBI" id="CHEBI:356416"/>
        <label>1</label>
    </ligand>
</feature>
<organism evidence="18 19">
    <name type="scientific">Tindallia magadiensis</name>
    <dbReference type="NCBI Taxonomy" id="69895"/>
    <lineage>
        <taxon>Bacteria</taxon>
        <taxon>Bacillati</taxon>
        <taxon>Bacillota</taxon>
        <taxon>Clostridia</taxon>
        <taxon>Peptostreptococcales</taxon>
        <taxon>Tindalliaceae</taxon>
        <taxon>Tindallia</taxon>
    </lineage>
</organism>
<dbReference type="EMBL" id="FOQA01000004">
    <property type="protein sequence ID" value="SFH90459.1"/>
    <property type="molecule type" value="Genomic_DNA"/>
</dbReference>
<evidence type="ECO:0000256" key="5">
    <source>
        <dbReference type="ARBA" id="ARBA00012053"/>
    </source>
</evidence>
<keyword evidence="14" id="KW-0479">Metal-binding</keyword>
<dbReference type="RefSeq" id="WP_093371537.1">
    <property type="nucleotide sequence ID" value="NZ_FOQA01000004.1"/>
</dbReference>
<feature type="binding site" evidence="13">
    <location>
        <position position="311"/>
    </location>
    <ligand>
        <name>5-aminolevulinate</name>
        <dbReference type="ChEBI" id="CHEBI:356416"/>
        <label>2</label>
    </ligand>
</feature>
<dbReference type="STRING" id="69895.SAMN05192551_104121"/>
<accession>A0A1I3DV77</accession>
<dbReference type="GO" id="GO:0005829">
    <property type="term" value="C:cytosol"/>
    <property type="evidence" value="ECO:0007669"/>
    <property type="project" value="TreeGrafter"/>
</dbReference>
<evidence type="ECO:0000256" key="7">
    <source>
        <dbReference type="ARBA" id="ARBA00023133"/>
    </source>
</evidence>
<reference evidence="19" key="1">
    <citation type="submission" date="2016-10" db="EMBL/GenBank/DDBJ databases">
        <authorList>
            <person name="Varghese N."/>
            <person name="Submissions S."/>
        </authorList>
    </citation>
    <scope>NUCLEOTIDE SEQUENCE [LARGE SCALE GENOMIC DNA]</scope>
    <source>
        <strain evidence="19">Z-7934</strain>
    </source>
</reference>
<dbReference type="PANTHER" id="PTHR11458:SF0">
    <property type="entry name" value="DELTA-AMINOLEVULINIC ACID DEHYDRATASE"/>
    <property type="match status" value="1"/>
</dbReference>
<evidence type="ECO:0000256" key="11">
    <source>
        <dbReference type="ARBA" id="ARBA00047651"/>
    </source>
</evidence>